<keyword evidence="2" id="KW-1185">Reference proteome</keyword>
<comment type="caution">
    <text evidence="1">The sequence shown here is derived from an EMBL/GenBank/DDBJ whole genome shotgun (WGS) entry which is preliminary data.</text>
</comment>
<dbReference type="AlphaFoldDB" id="A0A8J8NID0"/>
<proteinExistence type="predicted"/>
<sequence length="112" mass="12824">MPPPLGFVRQWLNLLKIGLNYVPFSEVQLNKVFESIEQHVLSSSRHEVSQGRVESIELNKIFCMISLPQFGTNILRFEPTLLLTFAFNGHPLLLLQGLHPNGLKMLHLNYIT</sequence>
<organism evidence="1 2">
    <name type="scientific">Halteria grandinella</name>
    <dbReference type="NCBI Taxonomy" id="5974"/>
    <lineage>
        <taxon>Eukaryota</taxon>
        <taxon>Sar</taxon>
        <taxon>Alveolata</taxon>
        <taxon>Ciliophora</taxon>
        <taxon>Intramacronucleata</taxon>
        <taxon>Spirotrichea</taxon>
        <taxon>Stichotrichia</taxon>
        <taxon>Sporadotrichida</taxon>
        <taxon>Halteriidae</taxon>
        <taxon>Halteria</taxon>
    </lineage>
</organism>
<evidence type="ECO:0000313" key="1">
    <source>
        <dbReference type="EMBL" id="TNV74815.1"/>
    </source>
</evidence>
<gene>
    <name evidence="1" type="ORF">FGO68_gene5808</name>
</gene>
<name>A0A8J8NID0_HALGN</name>
<evidence type="ECO:0000313" key="2">
    <source>
        <dbReference type="Proteomes" id="UP000785679"/>
    </source>
</evidence>
<dbReference type="EMBL" id="RRYP01016613">
    <property type="protein sequence ID" value="TNV74815.1"/>
    <property type="molecule type" value="Genomic_DNA"/>
</dbReference>
<dbReference type="Proteomes" id="UP000785679">
    <property type="component" value="Unassembled WGS sequence"/>
</dbReference>
<protein>
    <submittedName>
        <fullName evidence="1">Uncharacterized protein</fullName>
    </submittedName>
</protein>
<reference evidence="1" key="1">
    <citation type="submission" date="2019-06" db="EMBL/GenBank/DDBJ databases">
        <authorList>
            <person name="Zheng W."/>
        </authorList>
    </citation>
    <scope>NUCLEOTIDE SEQUENCE</scope>
    <source>
        <strain evidence="1">QDHG01</strain>
    </source>
</reference>
<accession>A0A8J8NID0</accession>